<proteinExistence type="predicted"/>
<dbReference type="Proteomes" id="UP001301769">
    <property type="component" value="Unassembled WGS sequence"/>
</dbReference>
<gene>
    <name evidence="1" type="ORF">QBC37DRAFT_378285</name>
</gene>
<dbReference type="EMBL" id="MU858212">
    <property type="protein sequence ID" value="KAK4209229.1"/>
    <property type="molecule type" value="Genomic_DNA"/>
</dbReference>
<sequence length="204" mass="23556">MPITRKRIGPRGSEFWNALQVDDPEMLRVMIKEEFQYPDAASDIHYISSRDFKFSSKADSGASKPSNMIISLPCLQSCLVSLYRGAIHLQGDMGSSPITSTGHGHAIKNEEFLGLDRDIDIFILEQGPMRGVCAGRQKEITEEEFVKKQDELMRERHRQRLAEEREQEARGGWIWRRKKTNRYGKEKAWDKLLRKIKREPLPGP</sequence>
<organism evidence="1 2">
    <name type="scientific">Rhypophila decipiens</name>
    <dbReference type="NCBI Taxonomy" id="261697"/>
    <lineage>
        <taxon>Eukaryota</taxon>
        <taxon>Fungi</taxon>
        <taxon>Dikarya</taxon>
        <taxon>Ascomycota</taxon>
        <taxon>Pezizomycotina</taxon>
        <taxon>Sordariomycetes</taxon>
        <taxon>Sordariomycetidae</taxon>
        <taxon>Sordariales</taxon>
        <taxon>Naviculisporaceae</taxon>
        <taxon>Rhypophila</taxon>
    </lineage>
</organism>
<comment type="caution">
    <text evidence="1">The sequence shown here is derived from an EMBL/GenBank/DDBJ whole genome shotgun (WGS) entry which is preliminary data.</text>
</comment>
<reference evidence="1" key="1">
    <citation type="journal article" date="2023" name="Mol. Phylogenet. Evol.">
        <title>Genome-scale phylogeny and comparative genomics of the fungal order Sordariales.</title>
        <authorList>
            <person name="Hensen N."/>
            <person name="Bonometti L."/>
            <person name="Westerberg I."/>
            <person name="Brannstrom I.O."/>
            <person name="Guillou S."/>
            <person name="Cros-Aarteil S."/>
            <person name="Calhoun S."/>
            <person name="Haridas S."/>
            <person name="Kuo A."/>
            <person name="Mondo S."/>
            <person name="Pangilinan J."/>
            <person name="Riley R."/>
            <person name="LaButti K."/>
            <person name="Andreopoulos B."/>
            <person name="Lipzen A."/>
            <person name="Chen C."/>
            <person name="Yan M."/>
            <person name="Daum C."/>
            <person name="Ng V."/>
            <person name="Clum A."/>
            <person name="Steindorff A."/>
            <person name="Ohm R.A."/>
            <person name="Martin F."/>
            <person name="Silar P."/>
            <person name="Natvig D.O."/>
            <person name="Lalanne C."/>
            <person name="Gautier V."/>
            <person name="Ament-Velasquez S.L."/>
            <person name="Kruys A."/>
            <person name="Hutchinson M.I."/>
            <person name="Powell A.J."/>
            <person name="Barry K."/>
            <person name="Miller A.N."/>
            <person name="Grigoriev I.V."/>
            <person name="Debuchy R."/>
            <person name="Gladieux P."/>
            <person name="Hiltunen Thoren M."/>
            <person name="Johannesson H."/>
        </authorList>
    </citation>
    <scope>NUCLEOTIDE SEQUENCE</scope>
    <source>
        <strain evidence="1">PSN293</strain>
    </source>
</reference>
<dbReference type="AlphaFoldDB" id="A0AAN7B3S8"/>
<reference evidence="1" key="2">
    <citation type="submission" date="2023-05" db="EMBL/GenBank/DDBJ databases">
        <authorList>
            <consortium name="Lawrence Berkeley National Laboratory"/>
            <person name="Steindorff A."/>
            <person name="Hensen N."/>
            <person name="Bonometti L."/>
            <person name="Westerberg I."/>
            <person name="Brannstrom I.O."/>
            <person name="Guillou S."/>
            <person name="Cros-Aarteil S."/>
            <person name="Calhoun S."/>
            <person name="Haridas S."/>
            <person name="Kuo A."/>
            <person name="Mondo S."/>
            <person name="Pangilinan J."/>
            <person name="Riley R."/>
            <person name="Labutti K."/>
            <person name="Andreopoulos B."/>
            <person name="Lipzen A."/>
            <person name="Chen C."/>
            <person name="Yanf M."/>
            <person name="Daum C."/>
            <person name="Ng V."/>
            <person name="Clum A."/>
            <person name="Ohm R."/>
            <person name="Martin F."/>
            <person name="Silar P."/>
            <person name="Natvig D."/>
            <person name="Lalanne C."/>
            <person name="Gautier V."/>
            <person name="Ament-Velasquez S.L."/>
            <person name="Kruys A."/>
            <person name="Hutchinson M.I."/>
            <person name="Powell A.J."/>
            <person name="Barry K."/>
            <person name="Miller A.N."/>
            <person name="Grigoriev I.V."/>
            <person name="Debuchy R."/>
            <person name="Gladieux P."/>
            <person name="Thoren M.H."/>
            <person name="Johannesson H."/>
        </authorList>
    </citation>
    <scope>NUCLEOTIDE SEQUENCE</scope>
    <source>
        <strain evidence="1">PSN293</strain>
    </source>
</reference>
<accession>A0AAN7B3S8</accession>
<name>A0AAN7B3S8_9PEZI</name>
<keyword evidence="2" id="KW-1185">Reference proteome</keyword>
<evidence type="ECO:0000313" key="1">
    <source>
        <dbReference type="EMBL" id="KAK4209229.1"/>
    </source>
</evidence>
<evidence type="ECO:0000313" key="2">
    <source>
        <dbReference type="Proteomes" id="UP001301769"/>
    </source>
</evidence>
<protein>
    <submittedName>
        <fullName evidence="1">Uncharacterized protein</fullName>
    </submittedName>
</protein>